<geneLocation type="plasmid" evidence="2 3">
    <name>pl124</name>
</geneLocation>
<name>B5RRY7_BORRA</name>
<keyword evidence="3" id="KW-1185">Reference proteome</keyword>
<protein>
    <submittedName>
        <fullName evidence="2">Lipoprotein</fullName>
    </submittedName>
</protein>
<feature type="coiled-coil region" evidence="1">
    <location>
        <begin position="167"/>
        <end position="194"/>
    </location>
</feature>
<keyword evidence="2" id="KW-0614">Plasmid</keyword>
<reference evidence="2 3" key="1">
    <citation type="journal article" date="2008" name="PLoS Genet.">
        <title>The genome of Borrelia recurrentis, the agent of deadly louse-borne relapsing fever, is a degraded subset of tick-borne Borrelia duttonii.</title>
        <authorList>
            <person name="Lescot M."/>
            <person name="Audic S."/>
            <person name="Robert C."/>
            <person name="Nguyen T.T."/>
            <person name="Blanc G."/>
            <person name="Cutler S.J."/>
            <person name="Wincker P."/>
            <person name="Couloux A."/>
            <person name="Claverie J.-M."/>
            <person name="Raoult D."/>
            <person name="Drancourt M."/>
        </authorList>
    </citation>
    <scope>NUCLEOTIDE SEQUENCE [LARGE SCALE GENOMIC DNA]</scope>
    <source>
        <strain evidence="2 3">A1</strain>
    </source>
</reference>
<keyword evidence="2" id="KW-0449">Lipoprotein</keyword>
<dbReference type="KEGG" id="bre:BRE_1070"/>
<dbReference type="RefSeq" id="WP_012539311.1">
    <property type="nucleotide sequence ID" value="NC_011246.1"/>
</dbReference>
<evidence type="ECO:0000313" key="2">
    <source>
        <dbReference type="EMBL" id="ACH95123.1"/>
    </source>
</evidence>
<dbReference type="PROSITE" id="PS51257">
    <property type="entry name" value="PROKAR_LIPOPROTEIN"/>
    <property type="match status" value="1"/>
</dbReference>
<evidence type="ECO:0000256" key="1">
    <source>
        <dbReference type="SAM" id="Coils"/>
    </source>
</evidence>
<dbReference type="AlphaFoldDB" id="B5RRY7"/>
<organism evidence="2 3">
    <name type="scientific">Borrelia recurrentis (strain A1)</name>
    <dbReference type="NCBI Taxonomy" id="412418"/>
    <lineage>
        <taxon>Bacteria</taxon>
        <taxon>Pseudomonadati</taxon>
        <taxon>Spirochaetota</taxon>
        <taxon>Spirochaetia</taxon>
        <taxon>Spirochaetales</taxon>
        <taxon>Borreliaceae</taxon>
        <taxon>Borrelia</taxon>
    </lineage>
</organism>
<accession>B5RRY7</accession>
<gene>
    <name evidence="2" type="ordered locus">BRE_1070</name>
</gene>
<dbReference type="HOGENOM" id="CLU_1363998_0_0_12"/>
<sequence>MQKWLILFIISYLLISCNNPQKNTKIATSNNDYHLKQTAISTTKPKTTNKDQIANNIYDQNSQFNKLILNTTQKKTKYTFKNIVKKFDNQNIANKNIHKTTAKQIADSQSLTPDFISNSTAQLNPEENEALNFLTETLKDNNIAKNSKTYMDKEINDFIIYLKPQQIKKMIANIQQALKEIENIESNIKKVYDYKKNRTK</sequence>
<dbReference type="EMBL" id="CP000994">
    <property type="protein sequence ID" value="ACH95123.1"/>
    <property type="molecule type" value="Genomic_DNA"/>
</dbReference>
<dbReference type="Proteomes" id="UP000000612">
    <property type="component" value="Plasmid pl124"/>
</dbReference>
<evidence type="ECO:0000313" key="3">
    <source>
        <dbReference type="Proteomes" id="UP000000612"/>
    </source>
</evidence>
<keyword evidence="1" id="KW-0175">Coiled coil</keyword>
<proteinExistence type="predicted"/>